<dbReference type="SUPFAM" id="SSF52540">
    <property type="entry name" value="P-loop containing nucleoside triphosphate hydrolases"/>
    <property type="match status" value="1"/>
</dbReference>
<protein>
    <submittedName>
        <fullName evidence="5">ABC transporter ATP-binding protein</fullName>
    </submittedName>
</protein>
<dbReference type="InterPro" id="IPR003439">
    <property type="entry name" value="ABC_transporter-like_ATP-bd"/>
</dbReference>
<accession>A0ABT4ZF91</accession>
<dbReference type="InterPro" id="IPR032823">
    <property type="entry name" value="BCA_ABC_TP_C"/>
</dbReference>
<dbReference type="GO" id="GO:0005524">
    <property type="term" value="F:ATP binding"/>
    <property type="evidence" value="ECO:0007669"/>
    <property type="project" value="UniProtKB-KW"/>
</dbReference>
<reference evidence="5" key="1">
    <citation type="submission" date="2022-12" db="EMBL/GenBank/DDBJ databases">
        <title>Paracoccus onchidii sp. nov., isolated from a marine invertebrate from the South China Sea.</title>
        <authorList>
            <person name="Xu S."/>
            <person name="Liu Z."/>
            <person name="Xu Y."/>
        </authorList>
    </citation>
    <scope>NUCLEOTIDE SEQUENCE</scope>
    <source>
        <strain evidence="5">Z330</strain>
    </source>
</reference>
<name>A0ABT4ZF91_9RHOB</name>
<dbReference type="Proteomes" id="UP001165641">
    <property type="component" value="Unassembled WGS sequence"/>
</dbReference>
<evidence type="ECO:0000259" key="4">
    <source>
        <dbReference type="PROSITE" id="PS50893"/>
    </source>
</evidence>
<keyword evidence="3 5" id="KW-0067">ATP-binding</keyword>
<keyword evidence="6" id="KW-1185">Reference proteome</keyword>
<dbReference type="Pfam" id="PF00005">
    <property type="entry name" value="ABC_tran"/>
    <property type="match status" value="1"/>
</dbReference>
<evidence type="ECO:0000256" key="1">
    <source>
        <dbReference type="ARBA" id="ARBA00022448"/>
    </source>
</evidence>
<organism evidence="5 6">
    <name type="scientific">Paracoccus onchidii</name>
    <dbReference type="NCBI Taxonomy" id="3017813"/>
    <lineage>
        <taxon>Bacteria</taxon>
        <taxon>Pseudomonadati</taxon>
        <taxon>Pseudomonadota</taxon>
        <taxon>Alphaproteobacteria</taxon>
        <taxon>Rhodobacterales</taxon>
        <taxon>Paracoccaceae</taxon>
        <taxon>Paracoccus</taxon>
    </lineage>
</organism>
<feature type="domain" description="ABC transporter" evidence="4">
    <location>
        <begin position="4"/>
        <end position="245"/>
    </location>
</feature>
<evidence type="ECO:0000256" key="2">
    <source>
        <dbReference type="ARBA" id="ARBA00022741"/>
    </source>
</evidence>
<proteinExistence type="predicted"/>
<dbReference type="Pfam" id="PF12399">
    <property type="entry name" value="BCA_ABC_TP_C"/>
    <property type="match status" value="1"/>
</dbReference>
<dbReference type="PANTHER" id="PTHR45772:SF2">
    <property type="entry name" value="ABC TRANSPORTER ATP-BINDING PROTEIN"/>
    <property type="match status" value="1"/>
</dbReference>
<dbReference type="PANTHER" id="PTHR45772">
    <property type="entry name" value="CONSERVED COMPONENT OF ABC TRANSPORTER FOR NATURAL AMINO ACIDS-RELATED"/>
    <property type="match status" value="1"/>
</dbReference>
<keyword evidence="2" id="KW-0547">Nucleotide-binding</keyword>
<dbReference type="InterPro" id="IPR027417">
    <property type="entry name" value="P-loop_NTPase"/>
</dbReference>
<dbReference type="CDD" id="cd03219">
    <property type="entry name" value="ABC_Mj1267_LivG_branched"/>
    <property type="match status" value="1"/>
</dbReference>
<evidence type="ECO:0000313" key="5">
    <source>
        <dbReference type="EMBL" id="MDB6178049.1"/>
    </source>
</evidence>
<sequence>MSLLEVRNLRKAYGALKVTDDLDLTVEEGEIHAIIGPNGAGKSTLIAQLSGESLSDGGSVRFADAEMMGMAMHRRVRAGISRSFQITSILPGFTALENVATAVQARTGSSFRFFSPVDQENRLNDQALEALDRVGIADRAFFRAGSLSHGEKRQLELAIALATRPRLLLLDEPLAGTSGQEAERLVEVMHSLRGQVTLVLIEHDMAAVFSLADRVSVLVYGQIIATGPPDIIRADPKVRQAYLGEESAGAGDVAD</sequence>
<dbReference type="SMART" id="SM00382">
    <property type="entry name" value="AAA"/>
    <property type="match status" value="1"/>
</dbReference>
<comment type="caution">
    <text evidence="5">The sequence shown here is derived from an EMBL/GenBank/DDBJ whole genome shotgun (WGS) entry which is preliminary data.</text>
</comment>
<dbReference type="PROSITE" id="PS50893">
    <property type="entry name" value="ABC_TRANSPORTER_2"/>
    <property type="match status" value="1"/>
</dbReference>
<keyword evidence="1" id="KW-0813">Transport</keyword>
<dbReference type="Gene3D" id="3.40.50.300">
    <property type="entry name" value="P-loop containing nucleotide triphosphate hydrolases"/>
    <property type="match status" value="1"/>
</dbReference>
<evidence type="ECO:0000313" key="6">
    <source>
        <dbReference type="Proteomes" id="UP001165641"/>
    </source>
</evidence>
<dbReference type="InterPro" id="IPR051120">
    <property type="entry name" value="ABC_AA/LPS_Transport"/>
</dbReference>
<gene>
    <name evidence="5" type="ORF">PAF17_11095</name>
</gene>
<dbReference type="EMBL" id="JAQBIE010000012">
    <property type="protein sequence ID" value="MDB6178049.1"/>
    <property type="molecule type" value="Genomic_DNA"/>
</dbReference>
<dbReference type="RefSeq" id="WP_271889169.1">
    <property type="nucleotide sequence ID" value="NZ_JAQBIE010000012.1"/>
</dbReference>
<evidence type="ECO:0000256" key="3">
    <source>
        <dbReference type="ARBA" id="ARBA00022840"/>
    </source>
</evidence>
<dbReference type="InterPro" id="IPR003593">
    <property type="entry name" value="AAA+_ATPase"/>
</dbReference>